<feature type="modified residue" description="N6-(pyridoxal phosphate)lysine" evidence="5">
    <location>
        <position position="46"/>
    </location>
</feature>
<dbReference type="PIRSF" id="PIRSF006278">
    <property type="entry name" value="ACCD_DCysDesulf"/>
    <property type="match status" value="1"/>
</dbReference>
<dbReference type="InterPro" id="IPR027278">
    <property type="entry name" value="ACCD_DCysDesulf"/>
</dbReference>
<dbReference type="AlphaFoldDB" id="A0A919SA13"/>
<accession>A0A919SA13</accession>
<evidence type="ECO:0000256" key="3">
    <source>
        <dbReference type="ARBA" id="ARBA00022898"/>
    </source>
</evidence>
<dbReference type="Pfam" id="PF00291">
    <property type="entry name" value="PALP"/>
    <property type="match status" value="1"/>
</dbReference>
<dbReference type="Gene3D" id="3.40.50.1100">
    <property type="match status" value="2"/>
</dbReference>
<dbReference type="InterPro" id="IPR036052">
    <property type="entry name" value="TrpB-like_PALP_sf"/>
</dbReference>
<reference evidence="7" key="1">
    <citation type="submission" date="2021-03" db="EMBL/GenBank/DDBJ databases">
        <title>Whole genome shotgun sequence of Actinoplanes auranticolor NBRC 12245.</title>
        <authorList>
            <person name="Komaki H."/>
            <person name="Tamura T."/>
        </authorList>
    </citation>
    <scope>NUCLEOTIDE SEQUENCE</scope>
    <source>
        <strain evidence="7">NBRC 12245</strain>
    </source>
</reference>
<comment type="similarity">
    <text evidence="2">Belongs to the ACC deaminase/D-cysteine desulfhydrase family.</text>
</comment>
<sequence length="290" mass="29518">MDITPIALGTWPTPLEPAPRLSTALGLDELWFKRDDLTGLGGGGNKVRKLQYTCAQALHEGATTLVTTGAPQSNHARLTAAAAARLGLECVLVLRGDEPPAVRGNLILDRLAGARIVWAGDAPLDEVAAAQPGFVIPFGGTSAFSALGYVDCARELTAQLPDLSTVVVAVGSGGTMAGLVAALGPARVFGVDTGALPDARGTVAALLDAMGVPVKPGELQIDGSHVGAGYAELTRPVQEALSLAARTEGLFLDPTYTGRALAGLRASPPDGKVVFLHSGGLPGLFGHPAL</sequence>
<dbReference type="RefSeq" id="WP_212988853.1">
    <property type="nucleotide sequence ID" value="NZ_BAABEA010000005.1"/>
</dbReference>
<evidence type="ECO:0000256" key="1">
    <source>
        <dbReference type="ARBA" id="ARBA00001933"/>
    </source>
</evidence>
<name>A0A919SA13_9ACTN</name>
<keyword evidence="8" id="KW-1185">Reference proteome</keyword>
<evidence type="ECO:0000256" key="5">
    <source>
        <dbReference type="PIRSR" id="PIRSR006278-2"/>
    </source>
</evidence>
<protein>
    <submittedName>
        <fullName evidence="7">D-cysteine desulfhydrase</fullName>
    </submittedName>
</protein>
<dbReference type="SUPFAM" id="SSF53686">
    <property type="entry name" value="Tryptophan synthase beta subunit-like PLP-dependent enzymes"/>
    <property type="match status" value="1"/>
</dbReference>
<comment type="cofactor">
    <cofactor evidence="1">
        <name>pyridoxal 5'-phosphate</name>
        <dbReference type="ChEBI" id="CHEBI:597326"/>
    </cofactor>
</comment>
<dbReference type="EMBL" id="BOQL01000022">
    <property type="protein sequence ID" value="GIM67699.1"/>
    <property type="molecule type" value="Genomic_DNA"/>
</dbReference>
<evidence type="ECO:0000259" key="6">
    <source>
        <dbReference type="Pfam" id="PF00291"/>
    </source>
</evidence>
<keyword evidence="3 5" id="KW-0663">Pyridoxal phosphate</keyword>
<organism evidence="7 8">
    <name type="scientific">Actinoplanes auranticolor</name>
    <dbReference type="NCBI Taxonomy" id="47988"/>
    <lineage>
        <taxon>Bacteria</taxon>
        <taxon>Bacillati</taxon>
        <taxon>Actinomycetota</taxon>
        <taxon>Actinomycetes</taxon>
        <taxon>Micromonosporales</taxon>
        <taxon>Micromonosporaceae</taxon>
        <taxon>Actinoplanes</taxon>
    </lineage>
</organism>
<dbReference type="GO" id="GO:0019148">
    <property type="term" value="F:D-cysteine desulfhydrase activity"/>
    <property type="evidence" value="ECO:0007669"/>
    <property type="project" value="TreeGrafter"/>
</dbReference>
<evidence type="ECO:0000256" key="4">
    <source>
        <dbReference type="PIRSR" id="PIRSR006278-1"/>
    </source>
</evidence>
<dbReference type="GO" id="GO:1901605">
    <property type="term" value="P:alpha-amino acid metabolic process"/>
    <property type="evidence" value="ECO:0007669"/>
    <property type="project" value="UniProtKB-ARBA"/>
</dbReference>
<evidence type="ECO:0000313" key="8">
    <source>
        <dbReference type="Proteomes" id="UP000681340"/>
    </source>
</evidence>
<gene>
    <name evidence="7" type="ORF">Aau02nite_28440</name>
</gene>
<feature type="domain" description="Tryptophan synthase beta chain-like PALP" evidence="6">
    <location>
        <begin position="7"/>
        <end position="279"/>
    </location>
</feature>
<comment type="caution">
    <text evidence="7">The sequence shown here is derived from an EMBL/GenBank/DDBJ whole genome shotgun (WGS) entry which is preliminary data.</text>
</comment>
<dbReference type="PANTHER" id="PTHR43780">
    <property type="entry name" value="1-AMINOCYCLOPROPANE-1-CARBOXYLATE DEAMINASE-RELATED"/>
    <property type="match status" value="1"/>
</dbReference>
<evidence type="ECO:0000313" key="7">
    <source>
        <dbReference type="EMBL" id="GIM67699.1"/>
    </source>
</evidence>
<proteinExistence type="inferred from homology"/>
<dbReference type="Proteomes" id="UP000681340">
    <property type="component" value="Unassembled WGS sequence"/>
</dbReference>
<dbReference type="PANTHER" id="PTHR43780:SF2">
    <property type="entry name" value="1-AMINOCYCLOPROPANE-1-CARBOXYLATE DEAMINASE-RELATED"/>
    <property type="match status" value="1"/>
</dbReference>
<feature type="active site" description="Nucleophile" evidence="4">
    <location>
        <position position="73"/>
    </location>
</feature>
<evidence type="ECO:0000256" key="2">
    <source>
        <dbReference type="ARBA" id="ARBA00008639"/>
    </source>
</evidence>
<dbReference type="InterPro" id="IPR001926">
    <property type="entry name" value="TrpB-like_PALP"/>
</dbReference>